<dbReference type="STRING" id="329885.A0A4V5N8L6"/>
<organism evidence="9 10">
    <name type="scientific">Friedmanniomyces endolithicus</name>
    <dbReference type="NCBI Taxonomy" id="329885"/>
    <lineage>
        <taxon>Eukaryota</taxon>
        <taxon>Fungi</taxon>
        <taxon>Dikarya</taxon>
        <taxon>Ascomycota</taxon>
        <taxon>Pezizomycotina</taxon>
        <taxon>Dothideomycetes</taxon>
        <taxon>Dothideomycetidae</taxon>
        <taxon>Mycosphaerellales</taxon>
        <taxon>Teratosphaeriaceae</taxon>
        <taxon>Friedmanniomyces</taxon>
    </lineage>
</organism>
<evidence type="ECO:0000313" key="9">
    <source>
        <dbReference type="EMBL" id="TKA36909.1"/>
    </source>
</evidence>
<dbReference type="PANTHER" id="PTHR47447">
    <property type="entry name" value="OS03G0856100 PROTEIN"/>
    <property type="match status" value="1"/>
</dbReference>
<feature type="compositionally biased region" description="Polar residues" evidence="8">
    <location>
        <begin position="130"/>
        <end position="142"/>
    </location>
</feature>
<evidence type="ECO:0000256" key="5">
    <source>
        <dbReference type="ARBA" id="ARBA00023128"/>
    </source>
</evidence>
<evidence type="ECO:0000313" key="10">
    <source>
        <dbReference type="Proteomes" id="UP000310066"/>
    </source>
</evidence>
<comment type="similarity">
    <text evidence="2">Belongs to the CCM1 family.</text>
</comment>
<accession>A0A4V5N8L6</accession>
<dbReference type="Pfam" id="PF13812">
    <property type="entry name" value="PPR_3"/>
    <property type="match status" value="1"/>
</dbReference>
<feature type="region of interest" description="Disordered" evidence="8">
    <location>
        <begin position="738"/>
        <end position="802"/>
    </location>
</feature>
<feature type="compositionally biased region" description="Basic and acidic residues" evidence="8">
    <location>
        <begin position="757"/>
        <end position="774"/>
    </location>
</feature>
<comment type="function">
    <text evidence="6">Regulates mitochondrial small subunit maturation by controlling 15S rRNA 5'-end processing. Localizes to the 5' precursor of the 15S rRNA in a position that is subsequently occupied by mS47 in the mature yeast mtSSU. Uses structure and sequence-specific RNA recognition, binding to a single-stranded region of the precursor and specifically recognizing bases -6 to -1. The exchange of Ccm1 for mS47 is coupled to the irreversible removal of precursor rRNA that is accompanied by conformational changes of the mitoribosomal proteins uS5m and mS26. These conformational changes signal completion of 5'-end rRNA processing through protection of the mature 5'-end of the 15S rRNA and stabilization of mS47. The removal of the 5' precursor together with the dissociation of Ccm1 may be catalyzed by the 5'-3' exoribonuclease Pet127. Involved in the specific removal of group I introns in mitochondrial encoded transcripts.</text>
</comment>
<keyword evidence="3" id="KW-0677">Repeat</keyword>
<sequence length="802" mass="91658">MTSLLARLGQLETRTALGTIWRPKKRRREEWICRRCQGRGVQRRGYGDESFRGTVSDYIFPPAREERRDGGGGPRDGRESGGRLRGTPQLTRRNPFAEEMEPEDREEMERENCMYGLRRSLDAPDAPTGNDPQWPTRTTRGVDSTAPHESAQNMLWERFEDADEEGAQLAAEAETSASEDARDFLHESARDASLLNIDYATSLPQALARGETDLTARCMFAAAKADDMDFIRGLPDRVFTQVLTVLGPANVTSRFTMANLEMNETTRNLVGIAPMDRVAAEYSQLVSDIVAMRRSRGFRLSVSDYAVLLRGARDLGNRKLSESLWRRMQHDSCVPTTECYNYYMAARVFHEYHSSAGNHKLRVIPHNMSARTTSNPNAAYRTFRIGTGGLNEQVMAIFREMLSNGATADEESFRIVITAAAREGDMVSVKSVLRKVWNLDVDAVLGGGSEADTALKQLPIDSPLFPTDKLLSTIAHAFAINNDIPAALRLVDMVARHYDITISEETWAQLFEWTSVLASPRTGVKAASDGTKTGQLPLQSVMSLWQTMTAAPYHIQPTMGMYDHLIKNLFYRGMTPTIIEKMEQGRLIFNRSMDDAWQRWRQLKHGITRHQRGESLEQSLESLRREWEYAELRRKRNRLWCQRWLRLLLGSSQGPSRFVDADSVFHSDFPRLLWSWRYFAPRTVFYETATGTVELSMWNEEAIHRWKEKREDLMTERETWLREVPMYVGNEWLTSRRVPGDKRMPAESGEDLSAGDDPVKQDWAQPKRDERVEVQPDELDDQGQRAYHARFGGTVREARFSR</sequence>
<gene>
    <name evidence="9" type="ORF">B0A54_12751</name>
</gene>
<evidence type="ECO:0000256" key="8">
    <source>
        <dbReference type="SAM" id="MobiDB-lite"/>
    </source>
</evidence>
<comment type="caution">
    <text evidence="9">The sequence shown here is derived from an EMBL/GenBank/DDBJ whole genome shotgun (WGS) entry which is preliminary data.</text>
</comment>
<dbReference type="OrthoDB" id="185373at2759"/>
<dbReference type="EMBL" id="NAJP01000056">
    <property type="protein sequence ID" value="TKA36909.1"/>
    <property type="molecule type" value="Genomic_DNA"/>
</dbReference>
<dbReference type="InterPro" id="IPR011990">
    <property type="entry name" value="TPR-like_helical_dom_sf"/>
</dbReference>
<keyword evidence="4" id="KW-0809">Transit peptide</keyword>
<dbReference type="Proteomes" id="UP000310066">
    <property type="component" value="Unassembled WGS sequence"/>
</dbReference>
<evidence type="ECO:0000256" key="4">
    <source>
        <dbReference type="ARBA" id="ARBA00022946"/>
    </source>
</evidence>
<comment type="subunit">
    <text evidence="7">Binds to mitochondrial small subunit 15S rRNA.</text>
</comment>
<dbReference type="Gene3D" id="1.25.40.10">
    <property type="entry name" value="Tetratricopeptide repeat domain"/>
    <property type="match status" value="1"/>
</dbReference>
<comment type="subcellular location">
    <subcellularLocation>
        <location evidence="1">Mitochondrion</location>
    </subcellularLocation>
</comment>
<dbReference type="Pfam" id="PF12921">
    <property type="entry name" value="ATP13"/>
    <property type="match status" value="1"/>
</dbReference>
<protein>
    <submittedName>
        <fullName evidence="9">Uncharacterized protein</fullName>
    </submittedName>
</protein>
<evidence type="ECO:0000256" key="6">
    <source>
        <dbReference type="ARBA" id="ARBA00044493"/>
    </source>
</evidence>
<reference evidence="9 10" key="1">
    <citation type="submission" date="2017-03" db="EMBL/GenBank/DDBJ databases">
        <title>Genomes of endolithic fungi from Antarctica.</title>
        <authorList>
            <person name="Coleine C."/>
            <person name="Masonjones S."/>
            <person name="Stajich J.E."/>
        </authorList>
    </citation>
    <scope>NUCLEOTIDE SEQUENCE [LARGE SCALE GENOMIC DNA]</scope>
    <source>
        <strain evidence="9 10">CCFEE 5311</strain>
    </source>
</reference>
<dbReference type="PANTHER" id="PTHR47447:SF28">
    <property type="entry name" value="PENTACOTRIPEPTIDE-REPEAT REGION OF PRORP DOMAIN-CONTAINING PROTEIN"/>
    <property type="match status" value="1"/>
</dbReference>
<name>A0A4V5N8L6_9PEZI</name>
<evidence type="ECO:0000256" key="3">
    <source>
        <dbReference type="ARBA" id="ARBA00022737"/>
    </source>
</evidence>
<dbReference type="AlphaFoldDB" id="A0A4V5N8L6"/>
<feature type="region of interest" description="Disordered" evidence="8">
    <location>
        <begin position="43"/>
        <end position="147"/>
    </location>
</feature>
<evidence type="ECO:0000256" key="2">
    <source>
        <dbReference type="ARBA" id="ARBA00006192"/>
    </source>
</evidence>
<proteinExistence type="inferred from homology"/>
<evidence type="ECO:0000256" key="7">
    <source>
        <dbReference type="ARBA" id="ARBA00044511"/>
    </source>
</evidence>
<feature type="compositionally biased region" description="Basic and acidic residues" evidence="8">
    <location>
        <begin position="63"/>
        <end position="82"/>
    </location>
</feature>
<dbReference type="InterPro" id="IPR024319">
    <property type="entry name" value="ATPase_expression_mit"/>
</dbReference>
<evidence type="ECO:0000256" key="1">
    <source>
        <dbReference type="ARBA" id="ARBA00004173"/>
    </source>
</evidence>
<dbReference type="InterPro" id="IPR002885">
    <property type="entry name" value="PPR_rpt"/>
</dbReference>
<keyword evidence="5" id="KW-0496">Mitochondrion</keyword>
<dbReference type="GO" id="GO:0005739">
    <property type="term" value="C:mitochondrion"/>
    <property type="evidence" value="ECO:0007669"/>
    <property type="project" value="UniProtKB-SubCell"/>
</dbReference>